<dbReference type="GeneID" id="16068630"/>
<proteinExistence type="predicted"/>
<dbReference type="Proteomes" id="UP000007799">
    <property type="component" value="Unassembled WGS sequence"/>
</dbReference>
<evidence type="ECO:0000256" key="3">
    <source>
        <dbReference type="ARBA" id="ARBA00023004"/>
    </source>
</evidence>
<keyword evidence="1" id="KW-0001">2Fe-2S</keyword>
<keyword evidence="6" id="KW-1133">Transmembrane helix</keyword>
<keyword evidence="2" id="KW-0479">Metal-binding</keyword>
<evidence type="ECO:0000256" key="6">
    <source>
        <dbReference type="SAM" id="Phobius"/>
    </source>
</evidence>
<dbReference type="InterPro" id="IPR052950">
    <property type="entry name" value="CISD"/>
</dbReference>
<dbReference type="OMA" id="HHEARTM"/>
<feature type="domain" description="Iron-binding zinc finger CDGSH type" evidence="7">
    <location>
        <begin position="75"/>
        <end position="110"/>
    </location>
</feature>
<dbReference type="GO" id="GO:0005739">
    <property type="term" value="C:mitochondrion"/>
    <property type="evidence" value="ECO:0007669"/>
    <property type="project" value="TreeGrafter"/>
</dbReference>
<comment type="cofactor">
    <cofactor evidence="5">
        <name>[2Fe-2S] cluster</name>
        <dbReference type="ChEBI" id="CHEBI:190135"/>
    </cofactor>
</comment>
<keyword evidence="4" id="KW-0411">Iron-sulfur</keyword>
<gene>
    <name evidence="8" type="ORF">PTSG_10569</name>
</gene>
<dbReference type="RefSeq" id="XP_004988104.1">
    <property type="nucleotide sequence ID" value="XM_004988047.1"/>
</dbReference>
<evidence type="ECO:0000256" key="5">
    <source>
        <dbReference type="ARBA" id="ARBA00034078"/>
    </source>
</evidence>
<dbReference type="Pfam" id="PF09360">
    <property type="entry name" value="zf-CDGSH"/>
    <property type="match status" value="1"/>
</dbReference>
<dbReference type="eggNOG" id="KOG4605">
    <property type="taxonomic scope" value="Eukaryota"/>
</dbReference>
<dbReference type="SMART" id="SM00704">
    <property type="entry name" value="ZnF_CDGSH"/>
    <property type="match status" value="2"/>
</dbReference>
<reference evidence="8" key="1">
    <citation type="submission" date="2009-08" db="EMBL/GenBank/DDBJ databases">
        <title>Annotation of Salpingoeca rosetta.</title>
        <authorList>
            <consortium name="The Broad Institute Genome Sequencing Platform"/>
            <person name="Russ C."/>
            <person name="Cuomo C."/>
            <person name="Burger G."/>
            <person name="Gray M.W."/>
            <person name="Holland P.W.H."/>
            <person name="King N."/>
            <person name="Lang F.B.F."/>
            <person name="Roger A.J."/>
            <person name="Ruiz-Trillo I."/>
            <person name="Young S.K."/>
            <person name="Zeng Q."/>
            <person name="Gargeya S."/>
            <person name="Alvarado L."/>
            <person name="Berlin A."/>
            <person name="Chapman S.B."/>
            <person name="Chen Z."/>
            <person name="Freedman E."/>
            <person name="Gellesch M."/>
            <person name="Goldberg J."/>
            <person name="Griggs A."/>
            <person name="Gujja S."/>
            <person name="Heilman E."/>
            <person name="Heiman D."/>
            <person name="Howarth C."/>
            <person name="Mehta T."/>
            <person name="Neiman D."/>
            <person name="Pearson M."/>
            <person name="Roberts A."/>
            <person name="Saif S."/>
            <person name="Shea T."/>
            <person name="Shenoy N."/>
            <person name="Sisk P."/>
            <person name="Stolte C."/>
            <person name="Sykes S."/>
            <person name="White J."/>
            <person name="Yandava C."/>
            <person name="Haas B."/>
            <person name="Nusbaum C."/>
            <person name="Birren B."/>
        </authorList>
    </citation>
    <scope>NUCLEOTIDE SEQUENCE [LARGE SCALE GENOMIC DNA]</scope>
    <source>
        <strain evidence="8">ATCC 50818</strain>
    </source>
</reference>
<name>F2URQ9_SALR5</name>
<evidence type="ECO:0000313" key="9">
    <source>
        <dbReference type="Proteomes" id="UP000007799"/>
    </source>
</evidence>
<dbReference type="InterPro" id="IPR018967">
    <property type="entry name" value="FeS-contain_CDGSH-typ"/>
</dbReference>
<organism evidence="9">
    <name type="scientific">Salpingoeca rosetta (strain ATCC 50818 / BSB-021)</name>
    <dbReference type="NCBI Taxonomy" id="946362"/>
    <lineage>
        <taxon>Eukaryota</taxon>
        <taxon>Choanoflagellata</taxon>
        <taxon>Craspedida</taxon>
        <taxon>Salpingoecidae</taxon>
        <taxon>Salpingoeca</taxon>
    </lineage>
</organism>
<dbReference type="STRING" id="946362.F2URQ9"/>
<dbReference type="PANTHER" id="PTHR46491">
    <property type="entry name" value="CDGSH IRON SULFUR DOMAIN PROTEIN HOMOLOG"/>
    <property type="match status" value="1"/>
</dbReference>
<dbReference type="GO" id="GO:0051537">
    <property type="term" value="F:2 iron, 2 sulfur cluster binding"/>
    <property type="evidence" value="ECO:0007669"/>
    <property type="project" value="UniProtKB-KW"/>
</dbReference>
<keyword evidence="6" id="KW-0472">Membrane</keyword>
<evidence type="ECO:0000256" key="4">
    <source>
        <dbReference type="ARBA" id="ARBA00023014"/>
    </source>
</evidence>
<dbReference type="KEGG" id="sre:PTSG_10569"/>
<dbReference type="GO" id="GO:0046872">
    <property type="term" value="F:metal ion binding"/>
    <property type="evidence" value="ECO:0007669"/>
    <property type="project" value="UniProtKB-KW"/>
</dbReference>
<evidence type="ECO:0000256" key="2">
    <source>
        <dbReference type="ARBA" id="ARBA00022723"/>
    </source>
</evidence>
<dbReference type="EMBL" id="GL832992">
    <property type="protein sequence ID" value="EGD80314.1"/>
    <property type="molecule type" value="Genomic_DNA"/>
</dbReference>
<dbReference type="OrthoDB" id="15717at2759"/>
<feature type="transmembrane region" description="Helical" evidence="6">
    <location>
        <begin position="137"/>
        <end position="155"/>
    </location>
</feature>
<dbReference type="AlphaFoldDB" id="F2URQ9"/>
<dbReference type="InParanoid" id="F2URQ9"/>
<feature type="domain" description="Iron-binding zinc finger CDGSH type" evidence="7">
    <location>
        <begin position="37"/>
        <end position="74"/>
    </location>
</feature>
<dbReference type="PANTHER" id="PTHR46491:SF3">
    <property type="entry name" value="CDGSH IRON-SULFUR DOMAIN-CONTAINING PROTEIN 3, MITOCHONDRIAL"/>
    <property type="match status" value="1"/>
</dbReference>
<keyword evidence="3" id="KW-0408">Iron</keyword>
<dbReference type="InterPro" id="IPR042216">
    <property type="entry name" value="MitoNEET_CISD"/>
</dbReference>
<accession>F2URQ9</accession>
<sequence>MKIFTIFLHSHHEARTMSSKKKTQQQPEGPVPIVAAGHSKKVQLEEGKTYFWCACGRSQNQPFCDGSHKGTGFEPLKFVAEKTEVRGLCQCKFTKKPPFCDGMHRDPSVLKTYNQQLLRRNSELVGEVAAMKRQMQLLTAAVVAIAAGATAFAWHRSTR</sequence>
<keyword evidence="6" id="KW-0812">Transmembrane</keyword>
<evidence type="ECO:0000256" key="1">
    <source>
        <dbReference type="ARBA" id="ARBA00022714"/>
    </source>
</evidence>
<protein>
    <submittedName>
        <fullName evidence="8">Zinc finger CDGSH-type</fullName>
    </submittedName>
</protein>
<evidence type="ECO:0000313" key="8">
    <source>
        <dbReference type="EMBL" id="EGD80314.1"/>
    </source>
</evidence>
<dbReference type="Gene3D" id="3.40.5.90">
    <property type="entry name" value="CDGSH iron-sulfur domain, mitoNEET-type"/>
    <property type="match status" value="2"/>
</dbReference>
<keyword evidence="9" id="KW-1185">Reference proteome</keyword>
<evidence type="ECO:0000259" key="7">
    <source>
        <dbReference type="SMART" id="SM00704"/>
    </source>
</evidence>